<reference evidence="1" key="1">
    <citation type="submission" date="2022-10" db="EMBL/GenBank/DDBJ databases">
        <title>The WGS of Solirubrobacter ginsenosidimutans DSM 21036.</title>
        <authorList>
            <person name="Jiang Z."/>
        </authorList>
    </citation>
    <scope>NUCLEOTIDE SEQUENCE</scope>
    <source>
        <strain evidence="1">DSM 21036</strain>
    </source>
</reference>
<keyword evidence="2" id="KW-1185">Reference proteome</keyword>
<evidence type="ECO:0000313" key="2">
    <source>
        <dbReference type="Proteomes" id="UP001149140"/>
    </source>
</evidence>
<evidence type="ECO:0000313" key="1">
    <source>
        <dbReference type="EMBL" id="MDA0160197.1"/>
    </source>
</evidence>
<proteinExistence type="predicted"/>
<dbReference type="RefSeq" id="WP_270038965.1">
    <property type="nucleotide sequence ID" value="NZ_JAPDOD010000004.1"/>
</dbReference>
<gene>
    <name evidence="1" type="ORF">OM076_07980</name>
</gene>
<dbReference type="Proteomes" id="UP001149140">
    <property type="component" value="Unassembled WGS sequence"/>
</dbReference>
<organism evidence="1 2">
    <name type="scientific">Solirubrobacter ginsenosidimutans</name>
    <dbReference type="NCBI Taxonomy" id="490573"/>
    <lineage>
        <taxon>Bacteria</taxon>
        <taxon>Bacillati</taxon>
        <taxon>Actinomycetota</taxon>
        <taxon>Thermoleophilia</taxon>
        <taxon>Solirubrobacterales</taxon>
        <taxon>Solirubrobacteraceae</taxon>
        <taxon>Solirubrobacter</taxon>
    </lineage>
</organism>
<comment type="caution">
    <text evidence="1">The sequence shown here is derived from an EMBL/GenBank/DDBJ whole genome shotgun (WGS) entry which is preliminary data.</text>
</comment>
<dbReference type="AlphaFoldDB" id="A0A9X3MPV2"/>
<name>A0A9X3MPV2_9ACTN</name>
<accession>A0A9X3MPV2</accession>
<sequence length="123" mass="13589">MRGAPCSAQEFFIAGAEEATVGDVVEHAAEDLARHETREDVPDDRWLVRCEHGDQLVAGGPCLAERYQPSVSAGFFAQRCERVSVLAAERHVSRGADRQLPVLRAQHRSQLRRLEPACGLQGR</sequence>
<dbReference type="EMBL" id="JAPDOD010000004">
    <property type="protein sequence ID" value="MDA0160197.1"/>
    <property type="molecule type" value="Genomic_DNA"/>
</dbReference>
<protein>
    <submittedName>
        <fullName evidence="1">Uncharacterized protein</fullName>
    </submittedName>
</protein>